<evidence type="ECO:0000256" key="3">
    <source>
        <dbReference type="ARBA" id="ARBA00022989"/>
    </source>
</evidence>
<dbReference type="Pfam" id="PF00335">
    <property type="entry name" value="Tetraspanin"/>
    <property type="match status" value="1"/>
</dbReference>
<evidence type="ECO:0000313" key="6">
    <source>
        <dbReference type="EMBL" id="CAL5129235.1"/>
    </source>
</evidence>
<sequence>MIMNIPCRIVLFAINMVALIVGCACIALGSLLIWGRSFIGVLTSYWFMPLIQKIAPVGSVIDILGLADRLLKTSAPGGLAVFAVGLAVAAIAILGFVGACCNMKIALQVYEALLGVIAMGIIAVIIVFYAKPSWVTNEVMKLFEDCVHHYKGMNSTDVNSLVVGLLMPILKCCGLNETDHGFHNFSGTDSFGEITLTGLDFPLVCCKMDESYELIATCPRNPTSNNSYLDTPCEKPLAEKFHWAMNYIMIGLGAAVGVMVVLIIFTGVTMCVDFV</sequence>
<keyword evidence="3 5" id="KW-1133">Transmembrane helix</keyword>
<feature type="transmembrane region" description="Helical" evidence="5">
    <location>
        <begin position="247"/>
        <end position="268"/>
    </location>
</feature>
<evidence type="ECO:0000256" key="5">
    <source>
        <dbReference type="SAM" id="Phobius"/>
    </source>
</evidence>
<gene>
    <name evidence="6" type="ORF">CDAUBV1_LOCUS179</name>
</gene>
<feature type="transmembrane region" description="Helical" evidence="5">
    <location>
        <begin position="105"/>
        <end position="130"/>
    </location>
</feature>
<keyword evidence="4 5" id="KW-0472">Membrane</keyword>
<evidence type="ECO:0000256" key="1">
    <source>
        <dbReference type="ARBA" id="ARBA00004141"/>
    </source>
</evidence>
<name>A0AAV2SXW9_CALDB</name>
<evidence type="ECO:0000313" key="7">
    <source>
        <dbReference type="Proteomes" id="UP001497525"/>
    </source>
</evidence>
<dbReference type="Proteomes" id="UP001497525">
    <property type="component" value="Unassembled WGS sequence"/>
</dbReference>
<evidence type="ECO:0000256" key="2">
    <source>
        <dbReference type="ARBA" id="ARBA00022692"/>
    </source>
</evidence>
<dbReference type="AlphaFoldDB" id="A0AAV2SXW9"/>
<reference evidence="6" key="1">
    <citation type="submission" date="2024-06" db="EMBL/GenBank/DDBJ databases">
        <authorList>
            <person name="Liu X."/>
            <person name="Lenzi L."/>
            <person name="Haldenby T S."/>
            <person name="Uol C."/>
        </authorList>
    </citation>
    <scope>NUCLEOTIDE SEQUENCE</scope>
</reference>
<protein>
    <recommendedName>
        <fullName evidence="8">Tetraspanin</fullName>
    </recommendedName>
</protein>
<keyword evidence="2 5" id="KW-0812">Transmembrane</keyword>
<evidence type="ECO:0008006" key="8">
    <source>
        <dbReference type="Google" id="ProtNLM"/>
    </source>
</evidence>
<feature type="transmembrane region" description="Helical" evidence="5">
    <location>
        <begin position="12"/>
        <end position="34"/>
    </location>
</feature>
<dbReference type="InterPro" id="IPR018499">
    <property type="entry name" value="Tetraspanin/Peripherin"/>
</dbReference>
<feature type="transmembrane region" description="Helical" evidence="5">
    <location>
        <begin position="79"/>
        <end position="99"/>
    </location>
</feature>
<accession>A0AAV2SXW9</accession>
<dbReference type="GO" id="GO:0016020">
    <property type="term" value="C:membrane"/>
    <property type="evidence" value="ECO:0007669"/>
    <property type="project" value="UniProtKB-SubCell"/>
</dbReference>
<feature type="transmembrane region" description="Helical" evidence="5">
    <location>
        <begin position="46"/>
        <end position="67"/>
    </location>
</feature>
<comment type="subcellular location">
    <subcellularLocation>
        <location evidence="1">Membrane</location>
        <topology evidence="1">Multi-pass membrane protein</topology>
    </subcellularLocation>
</comment>
<evidence type="ECO:0000256" key="4">
    <source>
        <dbReference type="ARBA" id="ARBA00023136"/>
    </source>
</evidence>
<comment type="caution">
    <text evidence="6">The sequence shown here is derived from an EMBL/GenBank/DDBJ whole genome shotgun (WGS) entry which is preliminary data.</text>
</comment>
<dbReference type="EMBL" id="CAXLJL010000001">
    <property type="protein sequence ID" value="CAL5129235.1"/>
    <property type="molecule type" value="Genomic_DNA"/>
</dbReference>
<proteinExistence type="predicted"/>
<organism evidence="6 7">
    <name type="scientific">Calicophoron daubneyi</name>
    <name type="common">Rumen fluke</name>
    <name type="synonym">Paramphistomum daubneyi</name>
    <dbReference type="NCBI Taxonomy" id="300641"/>
    <lineage>
        <taxon>Eukaryota</taxon>
        <taxon>Metazoa</taxon>
        <taxon>Spiralia</taxon>
        <taxon>Lophotrochozoa</taxon>
        <taxon>Platyhelminthes</taxon>
        <taxon>Trematoda</taxon>
        <taxon>Digenea</taxon>
        <taxon>Plagiorchiida</taxon>
        <taxon>Pronocephalata</taxon>
        <taxon>Paramphistomoidea</taxon>
        <taxon>Paramphistomidae</taxon>
        <taxon>Calicophoron</taxon>
    </lineage>
</organism>